<dbReference type="Gene3D" id="1.20.1070.10">
    <property type="entry name" value="Rhodopsin 7-helix transmembrane proteins"/>
    <property type="match status" value="1"/>
</dbReference>
<dbReference type="GO" id="GO:0043410">
    <property type="term" value="P:positive regulation of MAPK cascade"/>
    <property type="evidence" value="ECO:0007669"/>
    <property type="project" value="TreeGrafter"/>
</dbReference>
<feature type="transmembrane region" description="Helical" evidence="13">
    <location>
        <begin position="144"/>
        <end position="165"/>
    </location>
</feature>
<evidence type="ECO:0000256" key="8">
    <source>
        <dbReference type="ARBA" id="ARBA00023170"/>
    </source>
</evidence>
<keyword evidence="7 13" id="KW-0472">Membrane</keyword>
<accession>A0AAY4AU93</accession>
<keyword evidence="10 12" id="KW-0807">Transducer</keyword>
<evidence type="ECO:0000256" key="3">
    <source>
        <dbReference type="ARBA" id="ARBA00022475"/>
    </source>
</evidence>
<dbReference type="PANTHER" id="PTHR24248:SF16">
    <property type="entry name" value="ALPHA-1A ADRENERGIC RECEPTOR"/>
    <property type="match status" value="1"/>
</dbReference>
<dbReference type="PROSITE" id="PS50262">
    <property type="entry name" value="G_PROTEIN_RECEP_F1_2"/>
    <property type="match status" value="1"/>
</dbReference>
<gene>
    <name evidence="15" type="primary">adra1ab</name>
</gene>
<dbReference type="PROSITE" id="PS00237">
    <property type="entry name" value="G_PROTEIN_RECEP_F1_1"/>
    <property type="match status" value="1"/>
</dbReference>
<reference evidence="15" key="2">
    <citation type="submission" date="2025-08" db="UniProtKB">
        <authorList>
            <consortium name="Ensembl"/>
        </authorList>
    </citation>
    <scope>IDENTIFICATION</scope>
</reference>
<evidence type="ECO:0000259" key="14">
    <source>
        <dbReference type="PROSITE" id="PS50262"/>
    </source>
</evidence>
<dbReference type="GO" id="GO:0004937">
    <property type="term" value="F:alpha1-adrenergic receptor activity"/>
    <property type="evidence" value="ECO:0007669"/>
    <property type="project" value="TreeGrafter"/>
</dbReference>
<protein>
    <recommendedName>
        <fullName evidence="2">Alpha-1A adrenergic receptor</fullName>
    </recommendedName>
    <alternativeName>
        <fullName evidence="11">Alpha-1A adrenoreceptor</fullName>
    </alternativeName>
</protein>
<reference evidence="15 16" key="1">
    <citation type="submission" date="2020-06" db="EMBL/GenBank/DDBJ databases">
        <authorList>
            <consortium name="Wellcome Sanger Institute Data Sharing"/>
        </authorList>
    </citation>
    <scope>NUCLEOTIDE SEQUENCE [LARGE SCALE GENOMIC DNA]</scope>
</reference>
<dbReference type="GO" id="GO:0005886">
    <property type="term" value="C:plasma membrane"/>
    <property type="evidence" value="ECO:0007669"/>
    <property type="project" value="UniProtKB-SubCell"/>
</dbReference>
<dbReference type="Ensembl" id="ENSDCDT00010012967.1">
    <property type="protein sequence ID" value="ENSDCDP00010012373.1"/>
    <property type="gene ID" value="ENSDCDG00010005543.1"/>
</dbReference>
<keyword evidence="9" id="KW-0325">Glycoprotein</keyword>
<organism evidence="15 16">
    <name type="scientific">Denticeps clupeoides</name>
    <name type="common">denticle herring</name>
    <dbReference type="NCBI Taxonomy" id="299321"/>
    <lineage>
        <taxon>Eukaryota</taxon>
        <taxon>Metazoa</taxon>
        <taxon>Chordata</taxon>
        <taxon>Craniata</taxon>
        <taxon>Vertebrata</taxon>
        <taxon>Euteleostomi</taxon>
        <taxon>Actinopterygii</taxon>
        <taxon>Neopterygii</taxon>
        <taxon>Teleostei</taxon>
        <taxon>Clupei</taxon>
        <taxon>Clupeiformes</taxon>
        <taxon>Denticipitoidei</taxon>
        <taxon>Denticipitidae</taxon>
        <taxon>Denticeps</taxon>
    </lineage>
</organism>
<dbReference type="GO" id="GO:0007204">
    <property type="term" value="P:positive regulation of cytosolic calcium ion concentration"/>
    <property type="evidence" value="ECO:0007669"/>
    <property type="project" value="TreeGrafter"/>
</dbReference>
<keyword evidence="16" id="KW-1185">Reference proteome</keyword>
<keyword evidence="6 12" id="KW-0297">G-protein coupled receptor</keyword>
<reference evidence="15" key="3">
    <citation type="submission" date="2025-09" db="UniProtKB">
        <authorList>
            <consortium name="Ensembl"/>
        </authorList>
    </citation>
    <scope>IDENTIFICATION</scope>
</reference>
<evidence type="ECO:0000313" key="16">
    <source>
        <dbReference type="Proteomes" id="UP000694580"/>
    </source>
</evidence>
<dbReference type="PANTHER" id="PTHR24248">
    <property type="entry name" value="ADRENERGIC RECEPTOR-RELATED G-PROTEIN COUPLED RECEPTOR"/>
    <property type="match status" value="1"/>
</dbReference>
<comment type="similarity">
    <text evidence="12">Belongs to the G-protein coupled receptor 1 family.</text>
</comment>
<keyword evidence="8 12" id="KW-0675">Receptor</keyword>
<evidence type="ECO:0000256" key="13">
    <source>
        <dbReference type="SAM" id="Phobius"/>
    </source>
</evidence>
<comment type="subcellular location">
    <subcellularLocation>
        <location evidence="1">Cell membrane</location>
        <topology evidence="1">Multi-pass membrane protein</topology>
    </subcellularLocation>
</comment>
<dbReference type="PRINTS" id="PR01103">
    <property type="entry name" value="ADRENERGICR"/>
</dbReference>
<dbReference type="InterPro" id="IPR002233">
    <property type="entry name" value="ADR_fam"/>
</dbReference>
<dbReference type="Proteomes" id="UP000694580">
    <property type="component" value="Chromosome 3"/>
</dbReference>
<feature type="transmembrane region" description="Helical" evidence="13">
    <location>
        <begin position="310"/>
        <end position="329"/>
    </location>
</feature>
<evidence type="ECO:0000256" key="1">
    <source>
        <dbReference type="ARBA" id="ARBA00004651"/>
    </source>
</evidence>
<keyword evidence="5 13" id="KW-1133">Transmembrane helix</keyword>
<evidence type="ECO:0000256" key="4">
    <source>
        <dbReference type="ARBA" id="ARBA00022692"/>
    </source>
</evidence>
<feature type="domain" description="G-protein coupled receptors family 1 profile" evidence="14">
    <location>
        <begin position="44"/>
        <end position="326"/>
    </location>
</feature>
<evidence type="ECO:0000313" key="15">
    <source>
        <dbReference type="Ensembl" id="ENSDCDP00010012373.1"/>
    </source>
</evidence>
<dbReference type="Pfam" id="PF00001">
    <property type="entry name" value="7tm_1"/>
    <property type="match status" value="1"/>
</dbReference>
<feature type="transmembrane region" description="Helical" evidence="13">
    <location>
        <begin position="185"/>
        <end position="212"/>
    </location>
</feature>
<evidence type="ECO:0000256" key="2">
    <source>
        <dbReference type="ARBA" id="ARBA00014216"/>
    </source>
</evidence>
<evidence type="ECO:0000256" key="5">
    <source>
        <dbReference type="ARBA" id="ARBA00022989"/>
    </source>
</evidence>
<evidence type="ECO:0000256" key="10">
    <source>
        <dbReference type="ARBA" id="ARBA00023224"/>
    </source>
</evidence>
<feature type="transmembrane region" description="Helical" evidence="13">
    <location>
        <begin position="27"/>
        <end position="53"/>
    </location>
</feature>
<evidence type="ECO:0000256" key="6">
    <source>
        <dbReference type="ARBA" id="ARBA00023040"/>
    </source>
</evidence>
<dbReference type="AlphaFoldDB" id="A0AAY4AU93"/>
<evidence type="ECO:0000256" key="9">
    <source>
        <dbReference type="ARBA" id="ARBA00023180"/>
    </source>
</evidence>
<name>A0AAY4AU93_9TELE</name>
<feature type="transmembrane region" description="Helical" evidence="13">
    <location>
        <begin position="65"/>
        <end position="83"/>
    </location>
</feature>
<keyword evidence="4 12" id="KW-0812">Transmembrane</keyword>
<evidence type="ECO:0000256" key="12">
    <source>
        <dbReference type="RuleBase" id="RU000688"/>
    </source>
</evidence>
<evidence type="ECO:0000256" key="11">
    <source>
        <dbReference type="ARBA" id="ARBA00032839"/>
    </source>
</evidence>
<keyword evidence="3" id="KW-1003">Cell membrane</keyword>
<dbReference type="SUPFAM" id="SSF81321">
    <property type="entry name" value="Family A G protein-coupled receptor-like"/>
    <property type="match status" value="1"/>
</dbReference>
<dbReference type="GO" id="GO:0007267">
    <property type="term" value="P:cell-cell signaling"/>
    <property type="evidence" value="ECO:0007669"/>
    <property type="project" value="TreeGrafter"/>
</dbReference>
<evidence type="ECO:0000256" key="7">
    <source>
        <dbReference type="ARBA" id="ARBA00023136"/>
    </source>
</evidence>
<dbReference type="GO" id="GO:0071880">
    <property type="term" value="P:adenylate cyclase-activating adrenergic receptor signaling pathway"/>
    <property type="evidence" value="ECO:0007669"/>
    <property type="project" value="TreeGrafter"/>
</dbReference>
<dbReference type="InterPro" id="IPR000276">
    <property type="entry name" value="GPCR_Rhodpsn"/>
</dbReference>
<dbReference type="SMART" id="SM01381">
    <property type="entry name" value="7TM_GPCR_Srsx"/>
    <property type="match status" value="1"/>
</dbReference>
<proteinExistence type="inferred from homology"/>
<dbReference type="PRINTS" id="PR00237">
    <property type="entry name" value="GPCRRHODOPSN"/>
</dbReference>
<dbReference type="InterPro" id="IPR017452">
    <property type="entry name" value="GPCR_Rhodpsn_7TM"/>
</dbReference>
<dbReference type="GO" id="GO:0007200">
    <property type="term" value="P:phospholipase C-activating G protein-coupled receptor signaling pathway"/>
    <property type="evidence" value="ECO:0007669"/>
    <property type="project" value="TreeGrafter"/>
</dbReference>
<feature type="transmembrane region" description="Helical" evidence="13">
    <location>
        <begin position="103"/>
        <end position="123"/>
    </location>
</feature>
<dbReference type="GeneTree" id="ENSGT00940000166031"/>
<feature type="transmembrane region" description="Helical" evidence="13">
    <location>
        <begin position="273"/>
        <end position="298"/>
    </location>
</feature>
<sequence>MLRITGNGSNCSNCSVPVSPGVDPSKVVLLGLVLVVFVVFGVLGNVLVILSVVCHRHLHSVTHYLVANLAAADLLLSLAVVPFSAASEALGRWVFGRTLCSTWATLDVLCCTASILSLCVISVDRYLAVRYPLRYPYLATRRRGVSAVVAIWVLSAAICVGPLFGWREPMPEDEAICGVNEDPSYALFSALGSFYVPLAVILAMYCQVYVVARRETRSLIQGQKRDGLDAEAVTLRIHRGNTRSSSTEEQDGRRGHFTLRLLKFSREKKAAKTLGMVVGCFVLCWLPFFLVLPIGSIFPSYRPSEAVFKVTFWLGYFNSCLNPIIYPCFSQEFKKAFQNVLRCQCLRRTTRPSKFPGGPNPGPLPLLTPHPPVSSSSSTSGCCDRGRVSLLPEGGLSRNPHYLVSVDERI</sequence>